<dbReference type="EMBL" id="CAJNOB010000037">
    <property type="protein sequence ID" value="CAF0701809.1"/>
    <property type="molecule type" value="Genomic_DNA"/>
</dbReference>
<proteinExistence type="predicted"/>
<feature type="region of interest" description="Disordered" evidence="1">
    <location>
        <begin position="34"/>
        <end position="58"/>
    </location>
</feature>
<evidence type="ECO:0000313" key="3">
    <source>
        <dbReference type="Proteomes" id="UP000663859"/>
    </source>
</evidence>
<comment type="caution">
    <text evidence="2">The sequence shown here is derived from an EMBL/GenBank/DDBJ whole genome shotgun (WGS) entry which is preliminary data.</text>
</comment>
<dbReference type="Proteomes" id="UP000663859">
    <property type="component" value="Unassembled WGS sequence"/>
</dbReference>
<organism evidence="2 3">
    <name type="scientific">Candidatus Methylacidithermus pantelleriae</name>
    <dbReference type="NCBI Taxonomy" id="2744239"/>
    <lineage>
        <taxon>Bacteria</taxon>
        <taxon>Pseudomonadati</taxon>
        <taxon>Verrucomicrobiota</taxon>
        <taxon>Methylacidiphilae</taxon>
        <taxon>Methylacidiphilales</taxon>
        <taxon>Methylacidiphilaceae</taxon>
        <taxon>Candidatus Methylacidithermus</taxon>
    </lineage>
</organism>
<reference evidence="2" key="1">
    <citation type="submission" date="2021-02" db="EMBL/GenBank/DDBJ databases">
        <authorList>
            <person name="Cremers G."/>
            <person name="Picone N."/>
        </authorList>
    </citation>
    <scope>NUCLEOTIDE SEQUENCE</scope>
    <source>
        <strain evidence="2">PQ17</strain>
    </source>
</reference>
<keyword evidence="3" id="KW-1185">Reference proteome</keyword>
<feature type="compositionally biased region" description="Basic and acidic residues" evidence="1">
    <location>
        <begin position="34"/>
        <end position="50"/>
    </location>
</feature>
<name>A0A8J2FT44_9BACT</name>
<evidence type="ECO:0000313" key="2">
    <source>
        <dbReference type="EMBL" id="CAF0701809.1"/>
    </source>
</evidence>
<sequence>MASQLPVIKGKRNIARSSRGSTVGAGRKAFRELENGNKEEFKTEPYEGKKPICSHGTL</sequence>
<accession>A0A8J2FT44</accession>
<gene>
    <name evidence="2" type="ORF">MPNT_420009</name>
</gene>
<evidence type="ECO:0000256" key="1">
    <source>
        <dbReference type="SAM" id="MobiDB-lite"/>
    </source>
</evidence>
<protein>
    <submittedName>
        <fullName evidence="2">Uncharacterized protein</fullName>
    </submittedName>
</protein>
<dbReference type="AlphaFoldDB" id="A0A8J2FT44"/>